<evidence type="ECO:0000313" key="1">
    <source>
        <dbReference type="EMBL" id="MEA5137786.1"/>
    </source>
</evidence>
<keyword evidence="2" id="KW-1185">Reference proteome</keyword>
<protein>
    <submittedName>
        <fullName evidence="1">Cell division protein ZapA</fullName>
    </submittedName>
</protein>
<reference evidence="1 2" key="1">
    <citation type="submission" date="2023-12" db="EMBL/GenBank/DDBJ databases">
        <title>Novel species of the genus Arcicella isolated from rivers.</title>
        <authorList>
            <person name="Lu H."/>
        </authorList>
    </citation>
    <scope>NUCLEOTIDE SEQUENCE [LARGE SCALE GENOMIC DNA]</scope>
    <source>
        <strain evidence="1 2">KCTC 23307</strain>
    </source>
</reference>
<dbReference type="SUPFAM" id="SSF102829">
    <property type="entry name" value="Cell division protein ZapA-like"/>
    <property type="match status" value="1"/>
</dbReference>
<proteinExistence type="predicted"/>
<dbReference type="EMBL" id="JAYFUM010000001">
    <property type="protein sequence ID" value="MEA5137786.1"/>
    <property type="molecule type" value="Genomic_DNA"/>
</dbReference>
<accession>A0ABU5Q4N1</accession>
<dbReference type="Proteomes" id="UP001302949">
    <property type="component" value="Unassembled WGS sequence"/>
</dbReference>
<keyword evidence="1" id="KW-0132">Cell division</keyword>
<dbReference type="InterPro" id="IPR036192">
    <property type="entry name" value="Cell_div_ZapA-like_sf"/>
</dbReference>
<evidence type="ECO:0000313" key="2">
    <source>
        <dbReference type="Proteomes" id="UP001302949"/>
    </source>
</evidence>
<keyword evidence="1" id="KW-0131">Cell cycle</keyword>
<dbReference type="GO" id="GO:0051301">
    <property type="term" value="P:cell division"/>
    <property type="evidence" value="ECO:0007669"/>
    <property type="project" value="UniProtKB-KW"/>
</dbReference>
<organism evidence="1 2">
    <name type="scientific">Arcicella rigui</name>
    <dbReference type="NCBI Taxonomy" id="797020"/>
    <lineage>
        <taxon>Bacteria</taxon>
        <taxon>Pseudomonadati</taxon>
        <taxon>Bacteroidota</taxon>
        <taxon>Cytophagia</taxon>
        <taxon>Cytophagales</taxon>
        <taxon>Flectobacillaceae</taxon>
        <taxon>Arcicella</taxon>
    </lineage>
</organism>
<name>A0ABU5Q4N1_9BACT</name>
<dbReference type="Pfam" id="PF05164">
    <property type="entry name" value="ZapA"/>
    <property type="match status" value="1"/>
</dbReference>
<dbReference type="RefSeq" id="WP_323294954.1">
    <property type="nucleotide sequence ID" value="NZ_JAYFUM010000001.1"/>
</dbReference>
<comment type="caution">
    <text evidence="1">The sequence shown here is derived from an EMBL/GenBank/DDBJ whole genome shotgun (WGS) entry which is preliminary data.</text>
</comment>
<gene>
    <name evidence="1" type="ORF">VB248_01500</name>
</gene>
<dbReference type="InterPro" id="IPR007838">
    <property type="entry name" value="Cell_div_ZapA-like"/>
</dbReference>
<sequence>MAEKVPCNIVVAHEPFSLTVGKEEEEFVRKAAKLINEKMDSYRETKKVHSHQRLLALVALDFVMSNLKFDAKHNDLQMSVTGKIAELDKLLSSVIE</sequence>